<evidence type="ECO:0000313" key="5">
    <source>
        <dbReference type="EMBL" id="SHF53524.1"/>
    </source>
</evidence>
<dbReference type="Gene3D" id="3.90.580.10">
    <property type="entry name" value="Zinc finger, CHC2-type domain"/>
    <property type="match status" value="1"/>
</dbReference>
<accession>A0A1M5CFH9</accession>
<dbReference type="GO" id="GO:0003677">
    <property type="term" value="F:DNA binding"/>
    <property type="evidence" value="ECO:0007669"/>
    <property type="project" value="InterPro"/>
</dbReference>
<name>A0A1M5CFH9_9BACT</name>
<evidence type="ECO:0000259" key="4">
    <source>
        <dbReference type="Pfam" id="PF01807"/>
    </source>
</evidence>
<evidence type="ECO:0000256" key="3">
    <source>
        <dbReference type="ARBA" id="ARBA00022833"/>
    </source>
</evidence>
<dbReference type="OrthoDB" id="8536512at2"/>
<proteinExistence type="predicted"/>
<dbReference type="GO" id="GO:0005737">
    <property type="term" value="C:cytoplasm"/>
    <property type="evidence" value="ECO:0007669"/>
    <property type="project" value="TreeGrafter"/>
</dbReference>
<dbReference type="InterPro" id="IPR050219">
    <property type="entry name" value="DnaG_primase"/>
</dbReference>
<evidence type="ECO:0000256" key="1">
    <source>
        <dbReference type="ARBA" id="ARBA00022723"/>
    </source>
</evidence>
<feature type="domain" description="Zinc finger CHC2-type" evidence="4">
    <location>
        <begin position="28"/>
        <end position="87"/>
    </location>
</feature>
<protein>
    <submittedName>
        <fullName evidence="5">Toprim-like</fullName>
    </submittedName>
</protein>
<sequence length="311" mass="35063">MKQGLRCVDARNIDLVSYLETLGFSPQKVRGQDYWYCSPLRNEKTPSFKVDRNKNLWYDHGIGKGGNLVDFGVLFYGCSIRELLQKLSGNGTLLFSFHPPVSPEKAALEGDQGRLQITTVQPLSNPHLFHYLDLRGIGHALAKQYLEEVTFALNGRSYTSLGFQNNRGGFELRSRYFKGSSAPKDVTFFDHKGDAVCVFEGCFSFLSYLSLMENQGAATGVPQPEKGVNYLVLNSLSFLEKSRGLMERYPSVHLYLDCDAAGLNATQQALQWSPKYKDKSAFYKGYKDLNDFLVHQLKTGKTQGRRRGLHL</sequence>
<dbReference type="Pfam" id="PF13155">
    <property type="entry name" value="Toprim_2"/>
    <property type="match status" value="1"/>
</dbReference>
<keyword evidence="3" id="KW-0862">Zinc</keyword>
<dbReference type="InterPro" id="IPR002694">
    <property type="entry name" value="Znf_CHC2"/>
</dbReference>
<dbReference type="STRING" id="1302690.BUE76_07755"/>
<dbReference type="GO" id="GO:0006269">
    <property type="term" value="P:DNA replication, synthesis of primer"/>
    <property type="evidence" value="ECO:0007669"/>
    <property type="project" value="TreeGrafter"/>
</dbReference>
<dbReference type="InterPro" id="IPR036977">
    <property type="entry name" value="DNA_primase_Znf_CHC2"/>
</dbReference>
<dbReference type="EMBL" id="FQUO01000009">
    <property type="protein sequence ID" value="SHF53524.1"/>
    <property type="molecule type" value="Genomic_DNA"/>
</dbReference>
<evidence type="ECO:0000256" key="2">
    <source>
        <dbReference type="ARBA" id="ARBA00022771"/>
    </source>
</evidence>
<dbReference type="SUPFAM" id="SSF56731">
    <property type="entry name" value="DNA primase core"/>
    <property type="match status" value="1"/>
</dbReference>
<dbReference type="PANTHER" id="PTHR30313">
    <property type="entry name" value="DNA PRIMASE"/>
    <property type="match status" value="1"/>
</dbReference>
<gene>
    <name evidence="5" type="ORF">SAMN05444008_10952</name>
</gene>
<keyword evidence="1" id="KW-0479">Metal-binding</keyword>
<keyword evidence="2" id="KW-0863">Zinc-finger</keyword>
<dbReference type="Gene3D" id="3.40.1360.10">
    <property type="match status" value="1"/>
</dbReference>
<dbReference type="GO" id="GO:0008270">
    <property type="term" value="F:zinc ion binding"/>
    <property type="evidence" value="ECO:0007669"/>
    <property type="project" value="UniProtKB-KW"/>
</dbReference>
<reference evidence="5 6" key="1">
    <citation type="submission" date="2016-11" db="EMBL/GenBank/DDBJ databases">
        <authorList>
            <person name="Jaros S."/>
            <person name="Januszkiewicz K."/>
            <person name="Wedrychowicz H."/>
        </authorList>
    </citation>
    <scope>NUCLEOTIDE SEQUENCE [LARGE SCALE GENOMIC DNA]</scope>
    <source>
        <strain evidence="5 6">DSM 26897</strain>
    </source>
</reference>
<dbReference type="AlphaFoldDB" id="A0A1M5CFH9"/>
<dbReference type="RefSeq" id="WP_073043735.1">
    <property type="nucleotide sequence ID" value="NZ_FQUO01000009.1"/>
</dbReference>
<dbReference type="Pfam" id="PF01807">
    <property type="entry name" value="Zn_ribbon_DnaG"/>
    <property type="match status" value="1"/>
</dbReference>
<dbReference type="SUPFAM" id="SSF57783">
    <property type="entry name" value="Zinc beta-ribbon"/>
    <property type="match status" value="1"/>
</dbReference>
<keyword evidence="6" id="KW-1185">Reference proteome</keyword>
<dbReference type="Proteomes" id="UP000184368">
    <property type="component" value="Unassembled WGS sequence"/>
</dbReference>
<evidence type="ECO:0000313" key="6">
    <source>
        <dbReference type="Proteomes" id="UP000184368"/>
    </source>
</evidence>
<dbReference type="GO" id="GO:0003899">
    <property type="term" value="F:DNA-directed RNA polymerase activity"/>
    <property type="evidence" value="ECO:0007669"/>
    <property type="project" value="InterPro"/>
</dbReference>
<dbReference type="PANTHER" id="PTHR30313:SF2">
    <property type="entry name" value="DNA PRIMASE"/>
    <property type="match status" value="1"/>
</dbReference>
<organism evidence="5 6">
    <name type="scientific">Cnuella takakiae</name>
    <dbReference type="NCBI Taxonomy" id="1302690"/>
    <lineage>
        <taxon>Bacteria</taxon>
        <taxon>Pseudomonadati</taxon>
        <taxon>Bacteroidota</taxon>
        <taxon>Chitinophagia</taxon>
        <taxon>Chitinophagales</taxon>
        <taxon>Chitinophagaceae</taxon>
        <taxon>Cnuella</taxon>
    </lineage>
</organism>